<accession>A0A6A5XGS2</accession>
<dbReference type="EMBL" id="ML978073">
    <property type="protein sequence ID" value="KAF2012037.1"/>
    <property type="molecule type" value="Genomic_DNA"/>
</dbReference>
<dbReference type="OrthoDB" id="10067381at2759"/>
<evidence type="ECO:0000313" key="3">
    <source>
        <dbReference type="EMBL" id="KAF2012037.1"/>
    </source>
</evidence>
<name>A0A6A5XGS2_9PLEO</name>
<dbReference type="GeneID" id="54283518"/>
<sequence length="294" mass="32623">MESEGMVSGEGWISDDSSFYGDEEEQDRWTSLCNGHTTMNTAAHDLNIILARARAKPAPDLHNIYEGRMDSWQLHESIDDFLERLPPGQTTVSICPWIWVANPHPSGRDRSGRSHAQDQLVPRGKLFLQQALQERDDIISENSRSAKGTVTRLLDQNGAHLKQKITDLAIDTNVLSGKWMLFRNAKSLESTWRKVAEATINNRLGTAAKVATDDGKGGDRLICVYTKDFRDAGDILRVVKEIAALGLLDGGRGIFYKSDAYTYLDIYGSNAPAYGLQASLFSSKKLLSSANYNN</sequence>
<dbReference type="PANTHER" id="PTHR31977:SF1">
    <property type="entry name" value="UPF0696 PROTEIN C11ORF68"/>
    <property type="match status" value="1"/>
</dbReference>
<dbReference type="RefSeq" id="XP_033380376.1">
    <property type="nucleotide sequence ID" value="XM_033526121.1"/>
</dbReference>
<keyword evidence="4" id="KW-1185">Reference proteome</keyword>
<proteinExistence type="inferred from homology"/>
<dbReference type="SUPFAM" id="SSF55418">
    <property type="entry name" value="eIF4e-like"/>
    <property type="match status" value="1"/>
</dbReference>
<dbReference type="InterPro" id="IPR015034">
    <property type="entry name" value="Bles03"/>
</dbReference>
<feature type="region of interest" description="Disordered" evidence="2">
    <location>
        <begin position="1"/>
        <end position="20"/>
    </location>
</feature>
<dbReference type="Gene3D" id="3.30.760.10">
    <property type="entry name" value="RNA Cap, Translation Initiation Factor Eif4e"/>
    <property type="match status" value="1"/>
</dbReference>
<dbReference type="PANTHER" id="PTHR31977">
    <property type="entry name" value="UPF0696 PROTEIN C11ORF68"/>
    <property type="match status" value="1"/>
</dbReference>
<organism evidence="3 4">
    <name type="scientific">Aaosphaeria arxii CBS 175.79</name>
    <dbReference type="NCBI Taxonomy" id="1450172"/>
    <lineage>
        <taxon>Eukaryota</taxon>
        <taxon>Fungi</taxon>
        <taxon>Dikarya</taxon>
        <taxon>Ascomycota</taxon>
        <taxon>Pezizomycotina</taxon>
        <taxon>Dothideomycetes</taxon>
        <taxon>Pleosporomycetidae</taxon>
        <taxon>Pleosporales</taxon>
        <taxon>Pleosporales incertae sedis</taxon>
        <taxon>Aaosphaeria</taxon>
    </lineage>
</organism>
<comment type="similarity">
    <text evidence="1">Belongs to the UPF0696 family.</text>
</comment>
<evidence type="ECO:0000256" key="2">
    <source>
        <dbReference type="SAM" id="MobiDB-lite"/>
    </source>
</evidence>
<dbReference type="Proteomes" id="UP000799778">
    <property type="component" value="Unassembled WGS sequence"/>
</dbReference>
<protein>
    <submittedName>
        <fullName evidence="3">DUF1917-domain-containing protein</fullName>
    </submittedName>
</protein>
<reference evidence="3" key="1">
    <citation type="journal article" date="2020" name="Stud. Mycol.">
        <title>101 Dothideomycetes genomes: a test case for predicting lifestyles and emergence of pathogens.</title>
        <authorList>
            <person name="Haridas S."/>
            <person name="Albert R."/>
            <person name="Binder M."/>
            <person name="Bloem J."/>
            <person name="Labutti K."/>
            <person name="Salamov A."/>
            <person name="Andreopoulos B."/>
            <person name="Baker S."/>
            <person name="Barry K."/>
            <person name="Bills G."/>
            <person name="Bluhm B."/>
            <person name="Cannon C."/>
            <person name="Castanera R."/>
            <person name="Culley D."/>
            <person name="Daum C."/>
            <person name="Ezra D."/>
            <person name="Gonzalez J."/>
            <person name="Henrissat B."/>
            <person name="Kuo A."/>
            <person name="Liang C."/>
            <person name="Lipzen A."/>
            <person name="Lutzoni F."/>
            <person name="Magnuson J."/>
            <person name="Mondo S."/>
            <person name="Nolan M."/>
            <person name="Ohm R."/>
            <person name="Pangilinan J."/>
            <person name="Park H.-J."/>
            <person name="Ramirez L."/>
            <person name="Alfaro M."/>
            <person name="Sun H."/>
            <person name="Tritt A."/>
            <person name="Yoshinaga Y."/>
            <person name="Zwiers L.-H."/>
            <person name="Turgeon B."/>
            <person name="Goodwin S."/>
            <person name="Spatafora J."/>
            <person name="Crous P."/>
            <person name="Grigoriev I."/>
        </authorList>
    </citation>
    <scope>NUCLEOTIDE SEQUENCE</scope>
    <source>
        <strain evidence="3">CBS 175.79</strain>
    </source>
</reference>
<evidence type="ECO:0000313" key="4">
    <source>
        <dbReference type="Proteomes" id="UP000799778"/>
    </source>
</evidence>
<dbReference type="InterPro" id="IPR023398">
    <property type="entry name" value="TIF_eIF4e-like"/>
</dbReference>
<dbReference type="Pfam" id="PF08939">
    <property type="entry name" value="Bles03"/>
    <property type="match status" value="1"/>
</dbReference>
<dbReference type="AlphaFoldDB" id="A0A6A5XGS2"/>
<gene>
    <name evidence="3" type="ORF">BU24DRAFT_412572</name>
</gene>
<evidence type="ECO:0000256" key="1">
    <source>
        <dbReference type="ARBA" id="ARBA00010568"/>
    </source>
</evidence>